<keyword evidence="3" id="KW-1185">Reference proteome</keyword>
<evidence type="ECO:0000259" key="1">
    <source>
        <dbReference type="PROSITE" id="PS50893"/>
    </source>
</evidence>
<dbReference type="PANTHER" id="PTHR42798:SF6">
    <property type="entry name" value="CELL DIVISION ATP-BINDING PROTEIN FTSE"/>
    <property type="match status" value="1"/>
</dbReference>
<proteinExistence type="predicted"/>
<dbReference type="AlphaFoldDB" id="A0A931GSJ4"/>
<dbReference type="GO" id="GO:0005524">
    <property type="term" value="F:ATP binding"/>
    <property type="evidence" value="ECO:0007669"/>
    <property type="project" value="InterPro"/>
</dbReference>
<dbReference type="InterPro" id="IPR017871">
    <property type="entry name" value="ABC_transporter-like_CS"/>
</dbReference>
<dbReference type="Pfam" id="PF00005">
    <property type="entry name" value="ABC_tran"/>
    <property type="match status" value="1"/>
</dbReference>
<dbReference type="Gene3D" id="3.40.50.300">
    <property type="entry name" value="P-loop containing nucleotide triphosphate hydrolases"/>
    <property type="match status" value="1"/>
</dbReference>
<reference evidence="2" key="1">
    <citation type="submission" date="2020-11" db="EMBL/GenBank/DDBJ databases">
        <title>Sequencing the genomes of 1000 actinobacteria strains.</title>
        <authorList>
            <person name="Klenk H.-P."/>
        </authorList>
    </citation>
    <scope>NUCLEOTIDE SEQUENCE</scope>
    <source>
        <strain evidence="2">DSM 45632</strain>
    </source>
</reference>
<dbReference type="Proteomes" id="UP000658613">
    <property type="component" value="Unassembled WGS sequence"/>
</dbReference>
<dbReference type="InterPro" id="IPR003439">
    <property type="entry name" value="ABC_transporter-like_ATP-bd"/>
</dbReference>
<sequence>MSDDDLTLTRRERIGFIFQAFNLLPTMTARDNIALPLAMGRKKIDDAWFGHVVDMLGLRDRLSHRPAELSGGQQQRAAIARALITRPDIIFADEPTGALDQDTSETLLRFLRKCTDELGQTLIMVTHDPAVAQWSDRLIEFSDGRIVRDSDRQLVR</sequence>
<dbReference type="InterPro" id="IPR027417">
    <property type="entry name" value="P-loop_NTPase"/>
</dbReference>
<keyword evidence="2" id="KW-0449">Lipoprotein</keyword>
<dbReference type="PANTHER" id="PTHR42798">
    <property type="entry name" value="LIPOPROTEIN-RELEASING SYSTEM ATP-BINDING PROTEIN LOLD"/>
    <property type="match status" value="1"/>
</dbReference>
<evidence type="ECO:0000313" key="2">
    <source>
        <dbReference type="EMBL" id="MBG6122127.1"/>
    </source>
</evidence>
<dbReference type="SUPFAM" id="SSF52540">
    <property type="entry name" value="P-loop containing nucleoside triphosphate hydrolases"/>
    <property type="match status" value="1"/>
</dbReference>
<protein>
    <submittedName>
        <fullName evidence="2">ABC-type lipoprotein export system ATPase subunit</fullName>
    </submittedName>
</protein>
<accession>A0A931GSJ4</accession>
<feature type="domain" description="ABC transporter" evidence="1">
    <location>
        <begin position="1"/>
        <end position="155"/>
    </location>
</feature>
<name>A0A931GSJ4_9CORY</name>
<comment type="caution">
    <text evidence="2">The sequence shown here is derived from an EMBL/GenBank/DDBJ whole genome shotgun (WGS) entry which is preliminary data.</text>
</comment>
<evidence type="ECO:0000313" key="3">
    <source>
        <dbReference type="Proteomes" id="UP000658613"/>
    </source>
</evidence>
<dbReference type="PROSITE" id="PS50893">
    <property type="entry name" value="ABC_TRANSPORTER_2"/>
    <property type="match status" value="1"/>
</dbReference>
<organism evidence="2 3">
    <name type="scientific">Corynebacterium aquatimens</name>
    <dbReference type="NCBI Taxonomy" id="1190508"/>
    <lineage>
        <taxon>Bacteria</taxon>
        <taxon>Bacillati</taxon>
        <taxon>Actinomycetota</taxon>
        <taxon>Actinomycetes</taxon>
        <taxon>Mycobacteriales</taxon>
        <taxon>Corynebacteriaceae</taxon>
        <taxon>Corynebacterium</taxon>
    </lineage>
</organism>
<dbReference type="GO" id="GO:0016887">
    <property type="term" value="F:ATP hydrolysis activity"/>
    <property type="evidence" value="ECO:0007669"/>
    <property type="project" value="InterPro"/>
</dbReference>
<dbReference type="PROSITE" id="PS00211">
    <property type="entry name" value="ABC_TRANSPORTER_1"/>
    <property type="match status" value="1"/>
</dbReference>
<dbReference type="EMBL" id="JADOUE010000001">
    <property type="protein sequence ID" value="MBG6122127.1"/>
    <property type="molecule type" value="Genomic_DNA"/>
</dbReference>
<gene>
    <name evidence="2" type="ORF">IW254_001096</name>
</gene>